<name>A0A9P7YXF0_9HELO</name>
<feature type="non-terminal residue" evidence="1">
    <location>
        <position position="1"/>
    </location>
</feature>
<reference evidence="1" key="1">
    <citation type="journal article" date="2021" name="IMA Fungus">
        <title>Genomic characterization of three marine fungi, including Emericellopsis atlantica sp. nov. with signatures of a generalist lifestyle and marine biomass degradation.</title>
        <authorList>
            <person name="Hagestad O.C."/>
            <person name="Hou L."/>
            <person name="Andersen J.H."/>
            <person name="Hansen E.H."/>
            <person name="Altermark B."/>
            <person name="Li C."/>
            <person name="Kuhnert E."/>
            <person name="Cox R.J."/>
            <person name="Crous P.W."/>
            <person name="Spatafora J.W."/>
            <person name="Lail K."/>
            <person name="Amirebrahimi M."/>
            <person name="Lipzen A."/>
            <person name="Pangilinan J."/>
            <person name="Andreopoulos W."/>
            <person name="Hayes R.D."/>
            <person name="Ng V."/>
            <person name="Grigoriev I.V."/>
            <person name="Jackson S.A."/>
            <person name="Sutton T.D.S."/>
            <person name="Dobson A.D.W."/>
            <person name="Rama T."/>
        </authorList>
    </citation>
    <scope>NUCLEOTIDE SEQUENCE</scope>
    <source>
        <strain evidence="1">TRa3180A</strain>
    </source>
</reference>
<dbReference type="EMBL" id="MU254207">
    <property type="protein sequence ID" value="KAG9241477.1"/>
    <property type="molecule type" value="Genomic_DNA"/>
</dbReference>
<comment type="caution">
    <text evidence="1">The sequence shown here is derived from an EMBL/GenBank/DDBJ whole genome shotgun (WGS) entry which is preliminary data.</text>
</comment>
<feature type="non-terminal residue" evidence="1">
    <location>
        <position position="206"/>
    </location>
</feature>
<sequence>SFKSTITLKIAATGKSFISLPLPASQLAIPILSQLTSRSKYLSVRPEKRSGSYFLTLADYETQSSIARTKYRFGSGKPPEVHIGADDDLASQVFSVESQGIVSRSVGFAYRGEKYRWRYAGRKERSAEVKNLLVLENQEGERIARLVRGEGTRMAGTKARDAGNGGVLEIAEVGGEMIVVVVITALVMLKKEIDRLRGRQLDAMAA</sequence>
<dbReference type="Proteomes" id="UP000887226">
    <property type="component" value="Unassembled WGS sequence"/>
</dbReference>
<dbReference type="AlphaFoldDB" id="A0A9P7YXF0"/>
<keyword evidence="2" id="KW-1185">Reference proteome</keyword>
<dbReference type="OrthoDB" id="5325862at2759"/>
<proteinExistence type="predicted"/>
<evidence type="ECO:0000313" key="2">
    <source>
        <dbReference type="Proteomes" id="UP000887226"/>
    </source>
</evidence>
<protein>
    <submittedName>
        <fullName evidence="1">Uncharacterized protein</fullName>
    </submittedName>
</protein>
<evidence type="ECO:0000313" key="1">
    <source>
        <dbReference type="EMBL" id="KAG9241477.1"/>
    </source>
</evidence>
<organism evidence="1 2">
    <name type="scientific">Calycina marina</name>
    <dbReference type="NCBI Taxonomy" id="1763456"/>
    <lineage>
        <taxon>Eukaryota</taxon>
        <taxon>Fungi</taxon>
        <taxon>Dikarya</taxon>
        <taxon>Ascomycota</taxon>
        <taxon>Pezizomycotina</taxon>
        <taxon>Leotiomycetes</taxon>
        <taxon>Helotiales</taxon>
        <taxon>Pezizellaceae</taxon>
        <taxon>Calycina</taxon>
    </lineage>
</organism>
<accession>A0A9P7YXF0</accession>
<gene>
    <name evidence="1" type="ORF">BJ878DRAFT_390566</name>
</gene>